<dbReference type="Proteomes" id="UP000067626">
    <property type="component" value="Chromosome"/>
</dbReference>
<gene>
    <name evidence="1" type="ORF">CMC5_071800</name>
</gene>
<reference evidence="1 2" key="1">
    <citation type="submission" date="2015-07" db="EMBL/GenBank/DDBJ databases">
        <title>Genome analysis of myxobacterium Chondromyces crocatus Cm c5 reveals a high potential for natural compound synthesis and the genetic basis for the loss of fruiting body formation.</title>
        <authorList>
            <person name="Zaburannyi N."/>
            <person name="Bunk B."/>
            <person name="Maier J."/>
            <person name="Overmann J."/>
            <person name="Mueller R."/>
        </authorList>
    </citation>
    <scope>NUCLEOTIDE SEQUENCE [LARGE SCALE GENOMIC DNA]</scope>
    <source>
        <strain evidence="1 2">Cm c5</strain>
    </source>
</reference>
<dbReference type="RefSeq" id="WP_156339096.1">
    <property type="nucleotide sequence ID" value="NZ_CP012159.1"/>
</dbReference>
<name>A0A0K1EQM2_CHOCO</name>
<evidence type="ECO:0000313" key="1">
    <source>
        <dbReference type="EMBL" id="AKT42952.1"/>
    </source>
</evidence>
<dbReference type="AlphaFoldDB" id="A0A0K1EQM2"/>
<keyword evidence="2" id="KW-1185">Reference proteome</keyword>
<organism evidence="1 2">
    <name type="scientific">Chondromyces crocatus</name>
    <dbReference type="NCBI Taxonomy" id="52"/>
    <lineage>
        <taxon>Bacteria</taxon>
        <taxon>Pseudomonadati</taxon>
        <taxon>Myxococcota</taxon>
        <taxon>Polyangia</taxon>
        <taxon>Polyangiales</taxon>
        <taxon>Polyangiaceae</taxon>
        <taxon>Chondromyces</taxon>
    </lineage>
</organism>
<proteinExistence type="predicted"/>
<dbReference type="KEGG" id="ccro:CMC5_071800"/>
<protein>
    <submittedName>
        <fullName evidence="1">Uncharacterized protein</fullName>
    </submittedName>
</protein>
<evidence type="ECO:0000313" key="2">
    <source>
        <dbReference type="Proteomes" id="UP000067626"/>
    </source>
</evidence>
<dbReference type="EMBL" id="CP012159">
    <property type="protein sequence ID" value="AKT42952.1"/>
    <property type="molecule type" value="Genomic_DNA"/>
</dbReference>
<accession>A0A0K1EQM2</accession>
<sequence>MDIAGDFVRIPMQRRQARSGETCQISRVDRGVVEPRRALLGGAAGARAPAV</sequence>